<comment type="caution">
    <text evidence="2">The sequence shown here is derived from an EMBL/GenBank/DDBJ whole genome shotgun (WGS) entry which is preliminary data.</text>
</comment>
<evidence type="ECO:0000313" key="1">
    <source>
        <dbReference type="EMBL" id="CAF1996757.1"/>
    </source>
</evidence>
<accession>A0A820H3F9</accession>
<gene>
    <name evidence="2" type="ORF">UXM345_LOCUS32547</name>
    <name evidence="1" type="ORF">XDN619_LOCUS3131</name>
</gene>
<dbReference type="AlphaFoldDB" id="A0A820H3F9"/>
<dbReference type="Proteomes" id="UP000663842">
    <property type="component" value="Unassembled WGS sequence"/>
</dbReference>
<proteinExistence type="predicted"/>
<reference evidence="2" key="1">
    <citation type="submission" date="2021-02" db="EMBL/GenBank/DDBJ databases">
        <authorList>
            <person name="Nowell W R."/>
        </authorList>
    </citation>
    <scope>NUCLEOTIDE SEQUENCE</scope>
</reference>
<name>A0A820H3F9_9BILA</name>
<protein>
    <submittedName>
        <fullName evidence="2">Uncharacterized protein</fullName>
    </submittedName>
</protein>
<dbReference type="Proteomes" id="UP000663887">
    <property type="component" value="Unassembled WGS sequence"/>
</dbReference>
<evidence type="ECO:0000313" key="3">
    <source>
        <dbReference type="Proteomes" id="UP000663842"/>
    </source>
</evidence>
<organism evidence="2 3">
    <name type="scientific">Rotaria magnacalcarata</name>
    <dbReference type="NCBI Taxonomy" id="392030"/>
    <lineage>
        <taxon>Eukaryota</taxon>
        <taxon>Metazoa</taxon>
        <taxon>Spiralia</taxon>
        <taxon>Gnathifera</taxon>
        <taxon>Rotifera</taxon>
        <taxon>Eurotatoria</taxon>
        <taxon>Bdelloidea</taxon>
        <taxon>Philodinida</taxon>
        <taxon>Philodinidae</taxon>
        <taxon>Rotaria</taxon>
    </lineage>
</organism>
<dbReference type="EMBL" id="CAJNRG010000348">
    <property type="protein sequence ID" value="CAF1996757.1"/>
    <property type="molecule type" value="Genomic_DNA"/>
</dbReference>
<sequence>MSPIVKVPQHRSSLIRIPMSDPDGDPVRCRWGTNAVECGSVCAMKGKLQTFPCELNYTAGNTEGYDAIAIIIEDLDETNSPMSCVGLQFLIQVVKDLAECGIIPVYIGDRSPDECVALHSNEHIRERIIFQVGCTGMTITNVFADNQLPGLTKDPVMRDPENPYQFITYLNWTASVSGVHLLCVTAIDSVNQSSIPACWSYQVGTQGPEFLVDTNNPPIGQHIISSQRLWHIDASKPIIRPKKHQAFIRFVRRIDRHEVERINVGTSINATQYRGHRLTFFSTHKWNQVESSFLILYPQPILTIETRTLSHCFVGVLEFCQ</sequence>
<dbReference type="EMBL" id="CAJOBF010010011">
    <property type="protein sequence ID" value="CAF4284873.1"/>
    <property type="molecule type" value="Genomic_DNA"/>
</dbReference>
<evidence type="ECO:0000313" key="2">
    <source>
        <dbReference type="EMBL" id="CAF4284873.1"/>
    </source>
</evidence>